<evidence type="ECO:0000313" key="3">
    <source>
        <dbReference type="EMBL" id="CAK9314286.1"/>
    </source>
</evidence>
<sequence length="559" mass="63797">MSTKSHSSKLSTGDLPNRSPSCSLDGGGKGKGGSVSVSARKSNLQKLKNNSDVVQEKKEVMKTRELVSQISHSCLSDPDRSMKNTKTEKVEVGRIHRRRRSASSLRIGIGEMVGGSNFHGSHCLMEIENGNVGKTTRRKTKSTVKTRLKEVSNCLTTSKELVRVLHHVLGHENHRPSSTSSLITALKSELDRAKTRVDNLIKDQTFHGDEIEVLRKRFAEEKAAWKYRERARFGSAINSMAEEVEVEKKLRRQAERLNKSIAKELAEAKVSVSKAMKDVEREKRAKEILEQICEELAKGIGEDRAEFEELKKESAKVREEVEKEREMLHLADVLREERVQMKLSEAKYQFEEKNAAVERLKQQLQGYFLTQFGNEEPNGGENQEHSCNEFDKIKELEAYLKKINFGSCQDSEKLGRKEEQNEDCSDEEEEDSDLHSIELNMDNNNKSYRWSFVHGEKADNNQIQSNNGRKSVSEKIQWGSICLNTTNNTHQQNSNTFDWDTFSELFTQKQLEDLHKLEADDDHEIKSVKCLRDILFPELDQNHNGAAKIDEEASSMVRK</sequence>
<evidence type="ECO:0000256" key="2">
    <source>
        <dbReference type="SAM" id="MobiDB-lite"/>
    </source>
</evidence>
<organism evidence="3 4">
    <name type="scientific">Citrullus colocynthis</name>
    <name type="common">colocynth</name>
    <dbReference type="NCBI Taxonomy" id="252529"/>
    <lineage>
        <taxon>Eukaryota</taxon>
        <taxon>Viridiplantae</taxon>
        <taxon>Streptophyta</taxon>
        <taxon>Embryophyta</taxon>
        <taxon>Tracheophyta</taxon>
        <taxon>Spermatophyta</taxon>
        <taxon>Magnoliopsida</taxon>
        <taxon>eudicotyledons</taxon>
        <taxon>Gunneridae</taxon>
        <taxon>Pentapetalae</taxon>
        <taxon>rosids</taxon>
        <taxon>fabids</taxon>
        <taxon>Cucurbitales</taxon>
        <taxon>Cucurbitaceae</taxon>
        <taxon>Benincaseae</taxon>
        <taxon>Citrullus</taxon>
    </lineage>
</organism>
<keyword evidence="1" id="KW-0175">Coiled coil</keyword>
<reference evidence="3 4" key="1">
    <citation type="submission" date="2024-03" db="EMBL/GenBank/DDBJ databases">
        <authorList>
            <person name="Gkanogiannis A."/>
            <person name="Becerra Lopez-Lavalle L."/>
        </authorList>
    </citation>
    <scope>NUCLEOTIDE SEQUENCE [LARGE SCALE GENOMIC DNA]</scope>
</reference>
<dbReference type="InterPro" id="IPR043424">
    <property type="entry name" value="BLT-like"/>
</dbReference>
<protein>
    <submittedName>
        <fullName evidence="3">Uncharacterized protein</fullName>
    </submittedName>
</protein>
<keyword evidence="4" id="KW-1185">Reference proteome</keyword>
<name>A0ABP0Y558_9ROSI</name>
<dbReference type="PANTHER" id="PTHR31071:SF16">
    <property type="entry name" value="MYB-LIKE PROTEIN Z ISOFORM X1"/>
    <property type="match status" value="1"/>
</dbReference>
<evidence type="ECO:0000256" key="1">
    <source>
        <dbReference type="SAM" id="Coils"/>
    </source>
</evidence>
<feature type="compositionally biased region" description="Polar residues" evidence="2">
    <location>
        <begin position="39"/>
        <end position="53"/>
    </location>
</feature>
<feature type="region of interest" description="Disordered" evidence="2">
    <location>
        <begin position="411"/>
        <end position="435"/>
    </location>
</feature>
<feature type="compositionally biased region" description="Polar residues" evidence="2">
    <location>
        <begin position="1"/>
        <end position="11"/>
    </location>
</feature>
<feature type="coiled-coil region" evidence="1">
    <location>
        <begin position="237"/>
        <end position="363"/>
    </location>
</feature>
<proteinExistence type="predicted"/>
<gene>
    <name evidence="3" type="ORF">CITCOLO1_LOCUS6032</name>
</gene>
<dbReference type="PANTHER" id="PTHR31071">
    <property type="entry name" value="GB|AAF24581.1"/>
    <property type="match status" value="1"/>
</dbReference>
<dbReference type="EMBL" id="OZ021736">
    <property type="protein sequence ID" value="CAK9314286.1"/>
    <property type="molecule type" value="Genomic_DNA"/>
</dbReference>
<dbReference type="Proteomes" id="UP001642487">
    <property type="component" value="Chromosome 2"/>
</dbReference>
<evidence type="ECO:0000313" key="4">
    <source>
        <dbReference type="Proteomes" id="UP001642487"/>
    </source>
</evidence>
<accession>A0ABP0Y558</accession>
<feature type="region of interest" description="Disordered" evidence="2">
    <location>
        <begin position="1"/>
        <end position="53"/>
    </location>
</feature>
<feature type="compositionally biased region" description="Acidic residues" evidence="2">
    <location>
        <begin position="420"/>
        <end position="432"/>
    </location>
</feature>